<gene>
    <name evidence="8" type="ORF">Z517_01058</name>
</gene>
<evidence type="ECO:0000256" key="3">
    <source>
        <dbReference type="ARBA" id="ARBA00023125"/>
    </source>
</evidence>
<keyword evidence="9" id="KW-1185">Reference proteome</keyword>
<dbReference type="AlphaFoldDB" id="A0A0D2E6F1"/>
<organism evidence="8 9">
    <name type="scientific">Fonsecaea pedrosoi CBS 271.37</name>
    <dbReference type="NCBI Taxonomy" id="1442368"/>
    <lineage>
        <taxon>Eukaryota</taxon>
        <taxon>Fungi</taxon>
        <taxon>Dikarya</taxon>
        <taxon>Ascomycota</taxon>
        <taxon>Pezizomycotina</taxon>
        <taxon>Eurotiomycetes</taxon>
        <taxon>Chaetothyriomycetidae</taxon>
        <taxon>Chaetothyriales</taxon>
        <taxon>Herpotrichiellaceae</taxon>
        <taxon>Fonsecaea</taxon>
    </lineage>
</organism>
<dbReference type="VEuPathDB" id="FungiDB:Z517_01058"/>
<dbReference type="InterPro" id="IPR050987">
    <property type="entry name" value="AtrR-like"/>
</dbReference>
<dbReference type="PANTHER" id="PTHR46910">
    <property type="entry name" value="TRANSCRIPTION FACTOR PDR1"/>
    <property type="match status" value="1"/>
</dbReference>
<protein>
    <recommendedName>
        <fullName evidence="7">Zn(2)-C6 fungal-type domain-containing protein</fullName>
    </recommendedName>
</protein>
<keyword evidence="5" id="KW-0539">Nucleus</keyword>
<dbReference type="InterPro" id="IPR001138">
    <property type="entry name" value="Zn2Cys6_DnaBD"/>
</dbReference>
<comment type="subcellular location">
    <subcellularLocation>
        <location evidence="1">Nucleus</location>
    </subcellularLocation>
</comment>
<name>A0A0D2E6F1_9EURO</name>
<keyword evidence="4" id="KW-0804">Transcription</keyword>
<feature type="region of interest" description="Disordered" evidence="6">
    <location>
        <begin position="148"/>
        <end position="175"/>
    </location>
</feature>
<dbReference type="GO" id="GO:0008270">
    <property type="term" value="F:zinc ion binding"/>
    <property type="evidence" value="ECO:0007669"/>
    <property type="project" value="InterPro"/>
</dbReference>
<dbReference type="InterPro" id="IPR036864">
    <property type="entry name" value="Zn2-C6_fun-type_DNA-bd_sf"/>
</dbReference>
<dbReference type="PANTHER" id="PTHR46910:SF37">
    <property type="entry name" value="ZN(II)2CYS6 TRANSCRIPTION FACTOR (EUROFUNG)"/>
    <property type="match status" value="1"/>
</dbReference>
<dbReference type="GO" id="GO:0003677">
    <property type="term" value="F:DNA binding"/>
    <property type="evidence" value="ECO:0007669"/>
    <property type="project" value="UniProtKB-KW"/>
</dbReference>
<feature type="domain" description="Zn(2)-C6 fungal-type" evidence="7">
    <location>
        <begin position="45"/>
        <end position="74"/>
    </location>
</feature>
<dbReference type="SUPFAM" id="SSF57701">
    <property type="entry name" value="Zn2/Cys6 DNA-binding domain"/>
    <property type="match status" value="1"/>
</dbReference>
<dbReference type="GeneID" id="25300548"/>
<dbReference type="EMBL" id="KN846969">
    <property type="protein sequence ID" value="KIW85666.1"/>
    <property type="molecule type" value="Genomic_DNA"/>
</dbReference>
<evidence type="ECO:0000256" key="4">
    <source>
        <dbReference type="ARBA" id="ARBA00023163"/>
    </source>
</evidence>
<dbReference type="CDD" id="cd00067">
    <property type="entry name" value="GAL4"/>
    <property type="match status" value="1"/>
</dbReference>
<feature type="compositionally biased region" description="Low complexity" evidence="6">
    <location>
        <begin position="159"/>
        <end position="173"/>
    </location>
</feature>
<dbReference type="HOGENOM" id="CLU_084514_0_0_1"/>
<evidence type="ECO:0000313" key="9">
    <source>
        <dbReference type="Proteomes" id="UP000053029"/>
    </source>
</evidence>
<reference evidence="8 9" key="1">
    <citation type="submission" date="2015-01" db="EMBL/GenBank/DDBJ databases">
        <title>The Genome Sequence of Fonsecaea pedrosoi CBS 271.37.</title>
        <authorList>
            <consortium name="The Broad Institute Genomics Platform"/>
            <person name="Cuomo C."/>
            <person name="de Hoog S."/>
            <person name="Gorbushina A."/>
            <person name="Stielow B."/>
            <person name="Teixiera M."/>
            <person name="Abouelleil A."/>
            <person name="Chapman S.B."/>
            <person name="Priest M."/>
            <person name="Young S.K."/>
            <person name="Wortman J."/>
            <person name="Nusbaum C."/>
            <person name="Birren B."/>
        </authorList>
    </citation>
    <scope>NUCLEOTIDE SEQUENCE [LARGE SCALE GENOMIC DNA]</scope>
    <source>
        <strain evidence="8 9">CBS 271.37</strain>
    </source>
</reference>
<dbReference type="Pfam" id="PF00172">
    <property type="entry name" value="Zn_clus"/>
    <property type="match status" value="1"/>
</dbReference>
<evidence type="ECO:0000256" key="5">
    <source>
        <dbReference type="ARBA" id="ARBA00023242"/>
    </source>
</evidence>
<dbReference type="RefSeq" id="XP_013289474.1">
    <property type="nucleotide sequence ID" value="XM_013434020.1"/>
</dbReference>
<dbReference type="Gene3D" id="4.10.240.10">
    <property type="entry name" value="Zn(2)-C6 fungal-type DNA-binding domain"/>
    <property type="match status" value="1"/>
</dbReference>
<evidence type="ECO:0000313" key="8">
    <source>
        <dbReference type="EMBL" id="KIW85666.1"/>
    </source>
</evidence>
<evidence type="ECO:0000256" key="2">
    <source>
        <dbReference type="ARBA" id="ARBA00023015"/>
    </source>
</evidence>
<evidence type="ECO:0000256" key="1">
    <source>
        <dbReference type="ARBA" id="ARBA00004123"/>
    </source>
</evidence>
<dbReference type="GO" id="GO:0005634">
    <property type="term" value="C:nucleus"/>
    <property type="evidence" value="ECO:0007669"/>
    <property type="project" value="UniProtKB-SubCell"/>
</dbReference>
<evidence type="ECO:0000256" key="6">
    <source>
        <dbReference type="SAM" id="MobiDB-lite"/>
    </source>
</evidence>
<keyword evidence="2" id="KW-0805">Transcription regulation</keyword>
<evidence type="ECO:0000259" key="7">
    <source>
        <dbReference type="PROSITE" id="PS50048"/>
    </source>
</evidence>
<accession>A0A0D2E6F1</accession>
<dbReference type="GO" id="GO:0000981">
    <property type="term" value="F:DNA-binding transcription factor activity, RNA polymerase II-specific"/>
    <property type="evidence" value="ECO:0007669"/>
    <property type="project" value="InterPro"/>
</dbReference>
<sequence>MLPQSQYSISLAPAPAAGRRNGEFSVGGDISYATRKKKIPRTNRACDLCRIKKAKCDGDTPCKSCTRRGTSCTYTHVRRNSRPYTVLAYAEMLGRQQATLIEAVHILHHRLRTGEATDDLGAQFMKEDSSVNDILHHLGLTPLEVYEADPEHGETGPQSTVSPVSSPTTTPASAEDRITQSQLEWGDYQVPLENPDKAAFVETPAMPSQDQPFSGVEPLTTDDPFHYDLWGNDSGLEAQSFLVPSPSPQDAFSEAQSDWNFSESCPLSYLAPAGKSGHHQNVKLVF</sequence>
<dbReference type="Proteomes" id="UP000053029">
    <property type="component" value="Unassembled WGS sequence"/>
</dbReference>
<dbReference type="PROSITE" id="PS50048">
    <property type="entry name" value="ZN2_CY6_FUNGAL_2"/>
    <property type="match status" value="1"/>
</dbReference>
<dbReference type="OrthoDB" id="4136018at2759"/>
<keyword evidence="3" id="KW-0238">DNA-binding</keyword>
<dbReference type="PROSITE" id="PS00463">
    <property type="entry name" value="ZN2_CY6_FUNGAL_1"/>
    <property type="match status" value="1"/>
</dbReference>
<dbReference type="SMART" id="SM00066">
    <property type="entry name" value="GAL4"/>
    <property type="match status" value="1"/>
</dbReference>
<proteinExistence type="predicted"/>